<accession>A0ABV2JNS9</accession>
<comment type="caution">
    <text evidence="2">The sequence shown here is derived from an EMBL/GenBank/DDBJ whole genome shotgun (WGS) entry which is preliminary data.</text>
</comment>
<protein>
    <submittedName>
        <fullName evidence="2">Uncharacterized protein</fullName>
    </submittedName>
</protein>
<evidence type="ECO:0000313" key="2">
    <source>
        <dbReference type="EMBL" id="MET3650499.1"/>
    </source>
</evidence>
<evidence type="ECO:0000313" key="3">
    <source>
        <dbReference type="Proteomes" id="UP001549184"/>
    </source>
</evidence>
<gene>
    <name evidence="2" type="ORF">ABIC75_000201</name>
</gene>
<organism evidence="2 3">
    <name type="scientific">Dyella japonica</name>
    <dbReference type="NCBI Taxonomy" id="231455"/>
    <lineage>
        <taxon>Bacteria</taxon>
        <taxon>Pseudomonadati</taxon>
        <taxon>Pseudomonadota</taxon>
        <taxon>Gammaproteobacteria</taxon>
        <taxon>Lysobacterales</taxon>
        <taxon>Rhodanobacteraceae</taxon>
        <taxon>Dyella</taxon>
    </lineage>
</organism>
<dbReference type="Proteomes" id="UP001549184">
    <property type="component" value="Unassembled WGS sequence"/>
</dbReference>
<name>A0ABV2JNS9_9GAMM</name>
<feature type="region of interest" description="Disordered" evidence="1">
    <location>
        <begin position="1"/>
        <end position="20"/>
    </location>
</feature>
<proteinExistence type="predicted"/>
<keyword evidence="3" id="KW-1185">Reference proteome</keyword>
<sequence>MRVGVSRPEKPNPSFICRQSYRLPGQSPSIISELDF</sequence>
<dbReference type="EMBL" id="JBEPMU010000001">
    <property type="protein sequence ID" value="MET3650499.1"/>
    <property type="molecule type" value="Genomic_DNA"/>
</dbReference>
<evidence type="ECO:0000256" key="1">
    <source>
        <dbReference type="SAM" id="MobiDB-lite"/>
    </source>
</evidence>
<reference evidence="2 3" key="1">
    <citation type="submission" date="2024-06" db="EMBL/GenBank/DDBJ databases">
        <title>Sorghum-associated microbial communities from plants grown in Nebraska, USA.</title>
        <authorList>
            <person name="Schachtman D."/>
        </authorList>
    </citation>
    <scope>NUCLEOTIDE SEQUENCE [LARGE SCALE GENOMIC DNA]</scope>
    <source>
        <strain evidence="2 3">1073</strain>
    </source>
</reference>